<dbReference type="InterPro" id="IPR004564">
    <property type="entry name" value="OM_lipoprot_carrier_LolA-like"/>
</dbReference>
<feature type="region of interest" description="Disordered" evidence="10">
    <location>
        <begin position="22"/>
        <end position="62"/>
    </location>
</feature>
<dbReference type="EMBL" id="JACHIA010000004">
    <property type="protein sequence ID" value="MBB6070239.1"/>
    <property type="molecule type" value="Genomic_DNA"/>
</dbReference>
<dbReference type="CDD" id="cd16325">
    <property type="entry name" value="LolA"/>
    <property type="match status" value="1"/>
</dbReference>
<evidence type="ECO:0000256" key="4">
    <source>
        <dbReference type="ARBA" id="ARBA00014035"/>
    </source>
</evidence>
<name>A0A841GU60_9BACT</name>
<dbReference type="SUPFAM" id="SSF89392">
    <property type="entry name" value="Prokaryotic lipoproteins and lipoprotein localization factors"/>
    <property type="match status" value="1"/>
</dbReference>
<protein>
    <recommendedName>
        <fullName evidence="4">Outer-membrane lipoprotein carrier protein</fullName>
    </recommendedName>
</protein>
<dbReference type="NCBIfam" id="TIGR00547">
    <property type="entry name" value="lolA"/>
    <property type="match status" value="1"/>
</dbReference>
<dbReference type="AlphaFoldDB" id="A0A841GU60"/>
<keyword evidence="6 11" id="KW-0732">Signal</keyword>
<keyword evidence="7" id="KW-0574">Periplasm</keyword>
<dbReference type="InterPro" id="IPR029046">
    <property type="entry name" value="LolA/LolB/LppX"/>
</dbReference>
<evidence type="ECO:0000256" key="10">
    <source>
        <dbReference type="SAM" id="MobiDB-lite"/>
    </source>
</evidence>
<keyword evidence="8" id="KW-0653">Protein transport</keyword>
<comment type="subcellular location">
    <subcellularLocation>
        <location evidence="1">Periplasm</location>
    </subcellularLocation>
</comment>
<evidence type="ECO:0000256" key="7">
    <source>
        <dbReference type="ARBA" id="ARBA00022764"/>
    </source>
</evidence>
<comment type="subunit">
    <text evidence="3">Monomer.</text>
</comment>
<evidence type="ECO:0000313" key="13">
    <source>
        <dbReference type="Proteomes" id="UP000582837"/>
    </source>
</evidence>
<gene>
    <name evidence="12" type="ORF">HNQ61_001858</name>
</gene>
<evidence type="ECO:0000256" key="11">
    <source>
        <dbReference type="SAM" id="SignalP"/>
    </source>
</evidence>
<accession>A0A841GU60</accession>
<dbReference type="GO" id="GO:0042953">
    <property type="term" value="P:lipoprotein transport"/>
    <property type="evidence" value="ECO:0007669"/>
    <property type="project" value="InterPro"/>
</dbReference>
<evidence type="ECO:0000256" key="8">
    <source>
        <dbReference type="ARBA" id="ARBA00022927"/>
    </source>
</evidence>
<sequence length="308" mass="32102">MIKLHSRATLALAAMTLAACGGRESSAAPGDTPAETRPESAAPAPQGTAPQTVTAAGEGAQAGVAGAAEGTALPAGTAATPVTAPGAATVPGGASAAPVKPAASTAAPAPAKSQDRAAQILAGAERAANGIRSLEADFTQSLTVPLLNNSQRSTGKLYQRKPDRFLMRFSDPQGDVIVADGQHFWLYYPSSDRTQVVRTSIAAGGQAVDLQAQFLSNPNQRFVATLVGEESVSGRPAYVLTLVPRGASAYKLLKIWVDREDSIVRRFEMTEENNSVRRVDLRNVRTNHALADNLFTFTPPAGARVFDQ</sequence>
<dbReference type="Proteomes" id="UP000582837">
    <property type="component" value="Unassembled WGS sequence"/>
</dbReference>
<evidence type="ECO:0000313" key="12">
    <source>
        <dbReference type="EMBL" id="MBB6070239.1"/>
    </source>
</evidence>
<organism evidence="12 13">
    <name type="scientific">Longimicrobium terrae</name>
    <dbReference type="NCBI Taxonomy" id="1639882"/>
    <lineage>
        <taxon>Bacteria</taxon>
        <taxon>Pseudomonadati</taxon>
        <taxon>Gemmatimonadota</taxon>
        <taxon>Longimicrobiia</taxon>
        <taxon>Longimicrobiales</taxon>
        <taxon>Longimicrobiaceae</taxon>
        <taxon>Longimicrobium</taxon>
    </lineage>
</organism>
<feature type="compositionally biased region" description="Low complexity" evidence="10">
    <location>
        <begin position="41"/>
        <end position="62"/>
    </location>
</feature>
<keyword evidence="5" id="KW-0813">Transport</keyword>
<evidence type="ECO:0000256" key="1">
    <source>
        <dbReference type="ARBA" id="ARBA00004418"/>
    </source>
</evidence>
<comment type="similarity">
    <text evidence="2">Belongs to the LolA family.</text>
</comment>
<evidence type="ECO:0000256" key="2">
    <source>
        <dbReference type="ARBA" id="ARBA00007615"/>
    </source>
</evidence>
<proteinExistence type="inferred from homology"/>
<evidence type="ECO:0000256" key="6">
    <source>
        <dbReference type="ARBA" id="ARBA00022729"/>
    </source>
</evidence>
<feature type="chain" id="PRO_5032846598" description="Outer-membrane lipoprotein carrier protein" evidence="11">
    <location>
        <begin position="28"/>
        <end position="308"/>
    </location>
</feature>
<dbReference type="PANTHER" id="PTHR35869:SF1">
    <property type="entry name" value="OUTER-MEMBRANE LIPOPROTEIN CARRIER PROTEIN"/>
    <property type="match status" value="1"/>
</dbReference>
<feature type="compositionally biased region" description="Low complexity" evidence="10">
    <location>
        <begin position="89"/>
        <end position="112"/>
    </location>
</feature>
<dbReference type="PANTHER" id="PTHR35869">
    <property type="entry name" value="OUTER-MEMBRANE LIPOPROTEIN CARRIER PROTEIN"/>
    <property type="match status" value="1"/>
</dbReference>
<comment type="caution">
    <text evidence="12">The sequence shown here is derived from an EMBL/GenBank/DDBJ whole genome shotgun (WGS) entry which is preliminary data.</text>
</comment>
<feature type="region of interest" description="Disordered" evidence="10">
    <location>
        <begin position="89"/>
        <end position="114"/>
    </location>
</feature>
<reference evidence="12 13" key="1">
    <citation type="submission" date="2020-08" db="EMBL/GenBank/DDBJ databases">
        <title>Genomic Encyclopedia of Type Strains, Phase IV (KMG-IV): sequencing the most valuable type-strain genomes for metagenomic binning, comparative biology and taxonomic classification.</title>
        <authorList>
            <person name="Goeker M."/>
        </authorList>
    </citation>
    <scope>NUCLEOTIDE SEQUENCE [LARGE SCALE GENOMIC DNA]</scope>
    <source>
        <strain evidence="12 13">DSM 29007</strain>
    </source>
</reference>
<dbReference type="Gene3D" id="2.50.20.10">
    <property type="entry name" value="Lipoprotein localisation LolA/LolB/LppX"/>
    <property type="match status" value="1"/>
</dbReference>
<dbReference type="PROSITE" id="PS51257">
    <property type="entry name" value="PROKAR_LIPOPROTEIN"/>
    <property type="match status" value="1"/>
</dbReference>
<evidence type="ECO:0000256" key="3">
    <source>
        <dbReference type="ARBA" id="ARBA00011245"/>
    </source>
</evidence>
<evidence type="ECO:0000256" key="9">
    <source>
        <dbReference type="ARBA" id="ARBA00023186"/>
    </source>
</evidence>
<dbReference type="RefSeq" id="WP_170035636.1">
    <property type="nucleotide sequence ID" value="NZ_JABDTL010000001.1"/>
</dbReference>
<keyword evidence="9" id="KW-0143">Chaperone</keyword>
<keyword evidence="13" id="KW-1185">Reference proteome</keyword>
<feature type="signal peptide" evidence="11">
    <location>
        <begin position="1"/>
        <end position="27"/>
    </location>
</feature>
<dbReference type="GO" id="GO:0042597">
    <property type="term" value="C:periplasmic space"/>
    <property type="evidence" value="ECO:0007669"/>
    <property type="project" value="UniProtKB-SubCell"/>
</dbReference>
<evidence type="ECO:0000256" key="5">
    <source>
        <dbReference type="ARBA" id="ARBA00022448"/>
    </source>
</evidence>
<dbReference type="InterPro" id="IPR018323">
    <property type="entry name" value="OM_lipoprot_carrier_LolA_Pbac"/>
</dbReference>
<dbReference type="Pfam" id="PF03548">
    <property type="entry name" value="LolA"/>
    <property type="match status" value="1"/>
</dbReference>